<protein>
    <recommendedName>
        <fullName evidence="3">PDZ domain-containing protein</fullName>
    </recommendedName>
</protein>
<accession>A0A1Q9DBK4</accession>
<dbReference type="SMART" id="SM00228">
    <property type="entry name" value="PDZ"/>
    <property type="match status" value="1"/>
</dbReference>
<feature type="region of interest" description="Disordered" evidence="1">
    <location>
        <begin position="620"/>
        <end position="649"/>
    </location>
</feature>
<dbReference type="InterPro" id="IPR036034">
    <property type="entry name" value="PDZ_sf"/>
</dbReference>
<dbReference type="Proteomes" id="UP000186817">
    <property type="component" value="Unassembled WGS sequence"/>
</dbReference>
<organism evidence="4 5">
    <name type="scientific">Symbiodinium microadriaticum</name>
    <name type="common">Dinoflagellate</name>
    <name type="synonym">Zooxanthella microadriatica</name>
    <dbReference type="NCBI Taxonomy" id="2951"/>
    <lineage>
        <taxon>Eukaryota</taxon>
        <taxon>Sar</taxon>
        <taxon>Alveolata</taxon>
        <taxon>Dinophyceae</taxon>
        <taxon>Suessiales</taxon>
        <taxon>Symbiodiniaceae</taxon>
        <taxon>Symbiodinium</taxon>
    </lineage>
</organism>
<feature type="compositionally biased region" description="Polar residues" evidence="1">
    <location>
        <begin position="537"/>
        <end position="546"/>
    </location>
</feature>
<evidence type="ECO:0000256" key="2">
    <source>
        <dbReference type="SAM" id="SignalP"/>
    </source>
</evidence>
<keyword evidence="2" id="KW-0732">Signal</keyword>
<dbReference type="Gene3D" id="2.30.42.10">
    <property type="match status" value="1"/>
</dbReference>
<dbReference type="SUPFAM" id="SSF50156">
    <property type="entry name" value="PDZ domain-like"/>
    <property type="match status" value="1"/>
</dbReference>
<feature type="chain" id="PRO_5012412573" description="PDZ domain-containing protein" evidence="2">
    <location>
        <begin position="20"/>
        <end position="649"/>
    </location>
</feature>
<evidence type="ECO:0000313" key="4">
    <source>
        <dbReference type="EMBL" id="OLP92548.1"/>
    </source>
</evidence>
<dbReference type="OrthoDB" id="438946at2759"/>
<dbReference type="OMA" id="QHELRST"/>
<gene>
    <name evidence="4" type="ORF">AK812_SmicGene25646</name>
</gene>
<feature type="signal peptide" evidence="2">
    <location>
        <begin position="1"/>
        <end position="19"/>
    </location>
</feature>
<evidence type="ECO:0000313" key="5">
    <source>
        <dbReference type="Proteomes" id="UP000186817"/>
    </source>
</evidence>
<sequence>MSPLRWLLLLRLLLLRAEAAAVESLGIVFVTLPPLPPPPLVVKQVHEGTWAATAGIQPGCEVVELGGNMVGTMTREQFRAAINQRPLRIRFLPPNAKVWQQVAQFQKQVVRLSFQKVLLQKALRDEHENVKKELGIDGDAEAKQKERASLAREDIAIQRKQLERRKQEIAKQEAELETKNEQVAAFDQETQARRTALKADSLHLASQKAELERARHDFDAMRKVKQEALEKERQLLAAERAELEAKREEVLVAQTDREDLEAEWQRLRDEREELTAKQTQLESAVQKAQSEWAILDEERSALARSREELEDDVLHLSQAKAELQEHRSRDVARHEEVEKEALAFKESSDRTKAELQAERLQMQAQNQKDKEDFKAKCKQALQQLESRKRQLLQLQKQLAAERSAAEQARKELEDSQKEHKEEATQTGTVIETLEACAQATPESTVAAVQTERDEVAFGAVTLNSVPKEARQLAGSEGTRGVVTTEVLMDADRLRAVDLTAHVHTLLQARKVDVHCMRTLSQLLQGMVRSPQEGSELPSESASTSKIKQIKSGLGQGARFRGLRQSESPRTPKEPRRPVGHRQPSPRPASPSPPSELPRSQGLAKKALAETADVRKLLAEELKKESKRSPPSRSASRSKLERHMQAQAQK</sequence>
<name>A0A1Q9DBK4_SYMMI</name>
<dbReference type="AlphaFoldDB" id="A0A1Q9DBK4"/>
<dbReference type="InterPro" id="IPR001478">
    <property type="entry name" value="PDZ"/>
</dbReference>
<evidence type="ECO:0000259" key="3">
    <source>
        <dbReference type="SMART" id="SM00228"/>
    </source>
</evidence>
<feature type="region of interest" description="Disordered" evidence="1">
    <location>
        <begin position="405"/>
        <end position="425"/>
    </location>
</feature>
<feature type="region of interest" description="Disordered" evidence="1">
    <location>
        <begin position="528"/>
        <end position="604"/>
    </location>
</feature>
<proteinExistence type="predicted"/>
<comment type="caution">
    <text evidence="4">The sequence shown here is derived from an EMBL/GenBank/DDBJ whole genome shotgun (WGS) entry which is preliminary data.</text>
</comment>
<keyword evidence="5" id="KW-1185">Reference proteome</keyword>
<feature type="compositionally biased region" description="Basic and acidic residues" evidence="1">
    <location>
        <begin position="405"/>
        <end position="423"/>
    </location>
</feature>
<evidence type="ECO:0000256" key="1">
    <source>
        <dbReference type="SAM" id="MobiDB-lite"/>
    </source>
</evidence>
<reference evidence="4 5" key="1">
    <citation type="submission" date="2016-02" db="EMBL/GenBank/DDBJ databases">
        <title>Genome analysis of coral dinoflagellate symbionts highlights evolutionary adaptations to a symbiotic lifestyle.</title>
        <authorList>
            <person name="Aranda M."/>
            <person name="Li Y."/>
            <person name="Liew Y.J."/>
            <person name="Baumgarten S."/>
            <person name="Simakov O."/>
            <person name="Wilson M."/>
            <person name="Piel J."/>
            <person name="Ashoor H."/>
            <person name="Bougouffa S."/>
            <person name="Bajic V.B."/>
            <person name="Ryu T."/>
            <person name="Ravasi T."/>
            <person name="Bayer T."/>
            <person name="Micklem G."/>
            <person name="Kim H."/>
            <person name="Bhak J."/>
            <person name="Lajeunesse T.C."/>
            <person name="Voolstra C.R."/>
        </authorList>
    </citation>
    <scope>NUCLEOTIDE SEQUENCE [LARGE SCALE GENOMIC DNA]</scope>
    <source>
        <strain evidence="4 5">CCMP2467</strain>
    </source>
</reference>
<feature type="compositionally biased region" description="Pro residues" evidence="1">
    <location>
        <begin position="584"/>
        <end position="595"/>
    </location>
</feature>
<feature type="domain" description="PDZ" evidence="3">
    <location>
        <begin position="23"/>
        <end position="95"/>
    </location>
</feature>
<dbReference type="EMBL" id="LSRX01000618">
    <property type="protein sequence ID" value="OLP92548.1"/>
    <property type="molecule type" value="Genomic_DNA"/>
</dbReference>